<dbReference type="RefSeq" id="WP_163170949.1">
    <property type="nucleotide sequence ID" value="NZ_CP044463.1"/>
</dbReference>
<dbReference type="InterPro" id="IPR028059">
    <property type="entry name" value="SWM_rpt"/>
</dbReference>
<dbReference type="Proteomes" id="UP000503505">
    <property type="component" value="Chromosome"/>
</dbReference>
<gene>
    <name evidence="3" type="ORF">FSC10_03430</name>
</gene>
<dbReference type="Gene3D" id="2.150.10.10">
    <property type="entry name" value="Serralysin-like metalloprotease, C-terminal"/>
    <property type="match status" value="1"/>
</dbReference>
<dbReference type="Pfam" id="PF13753">
    <property type="entry name" value="SWM_repeat"/>
    <property type="match status" value="6"/>
</dbReference>
<evidence type="ECO:0000313" key="3">
    <source>
        <dbReference type="EMBL" id="QIC66471.1"/>
    </source>
</evidence>
<dbReference type="InterPro" id="IPR011801">
    <property type="entry name" value="Swm_rep_I_cyn"/>
</dbReference>
<feature type="domain" description="Biofilm-associated protein BapA-like prefix-like" evidence="2">
    <location>
        <begin position="1"/>
        <end position="113"/>
    </location>
</feature>
<dbReference type="NCBIfam" id="TIGR02059">
    <property type="entry name" value="swm_rep_I"/>
    <property type="match status" value="6"/>
</dbReference>
<proteinExistence type="predicted"/>
<sequence length="1420" mass="147541">MASIDILAKNNGQIIQSLNADSVILNQNSVVKIGVKIEDVANILREGNAAVITLKSGEKIVVENYFDPAVNESLLVFEGNNGELYWAEFTDSSGQMLDVVKYNPITEEALLGGGATDLLPWIGGALAVGGIAAAVGGSGGSSSSGNRYQDTTPPQLLESQVSNGNVELSFNEPLNLTIAPNINDFTLFVDGNEVEIERIEIVNNKIVLIPVDPIEPGQTVSIEYKDNNLADGNGIADNSGNQLTEFEIEDVSNPDIAPPQLDSVKVNAAGNIELSFNEDVSGSDPRNEDFTVTVDGAVIPVTGIIADGNTLTLITDPEIAAGQTVEVVYSDSTPDDEQGIRDSDGNVLDGFDAAEVGGVENNSEQADPDVDAPVLIDAEVNAAGNIELSFNEDVSGSDPRNEDFTVTVDGAVIPVTGIIADGNTLTLITDPEIAAGQTVEVVYSDSTPDDEQGIRDSDGNVLDGFDAAEVGGVENNSEQADPDVDAPVLIDAEVNAAGNIELSFNEDVSGSDPRNEDFTVTVDGAVIPVTGIIADGNTLTLITDPEIAAGQTVEVVYSDSTPDDEQGIRDSDGNVLDGFDAAEVGGVENNSEQADPDVDAPVLIDAEVNAAGNIELSFNEDVSGSDPRNEDFTVTVDGAVIPVTGIIADGNTLTLITDPEIAAGQTVEVVYSDSTPDDEQGIRDSDGNVLDGFDAAEVGGVENNSEQADPDVDAPVLIDAEVNAAGNIELSFNEDVSGSDPRNEDFTVTVDGAVIPVTGIIADGNTLTLITDPEIAAGQTVEVVYSDSTPDDEQGIRDSDGNVLDIFDAISVEGVENNSERLISLVDDNVSAIFDGPQNVNVVATYSDTDAVELLNGTSEVAVLDFTIEENTSSVLITVQQENLVSLANAFTFVVRNMSTGEEFEVSSANTSQGGLVAGALGLELLGGVADAQGLRLDINDLPPGNYEVSVYGDSSQLADILTTIDLASLGDGTVNDLVSDTVLGLVETALTGPDVDPRGILEQLALGDLLALAGRSPTLSGLVDTLESVLNNPLLSSITGQLLESSVAEIISGETGGVLGLILAIPIVGDGLAAALDAAVNGLIGGILEGVDGAGQALFDNLVEPLISDILLETVIEDTGLSAGLDTILGSVNTLLETLGLGSILPTMDGLIDLIAQEALSNPLTLFGGTTAEVYVVNGEVYRAIGNIQETSVDGTQADQWEDGVLTAINGQPVTFESSDEGGNYTTIEGTYGQLKLYENGNFSYVYNSVAGQDAALRDVFTYTVTRNAGQENEETASADLTINIDTVNQIINYADDPADNLLQGGAGDDILTGGAGADTAIYYLLVNADATGGNGTDIWTDFSLNEGDAIDVSALLTGANAENISEYISVEVNDNNATVISIDRDGAGTQFRDKVELITLEGVNTNLEELLSNGHIIY</sequence>
<dbReference type="InterPro" id="IPR011049">
    <property type="entry name" value="Serralysin-like_metalloprot_C"/>
</dbReference>
<organism evidence="3 4">
    <name type="scientific">Acinetobacter schindleri</name>
    <dbReference type="NCBI Taxonomy" id="108981"/>
    <lineage>
        <taxon>Bacteria</taxon>
        <taxon>Pseudomonadati</taxon>
        <taxon>Pseudomonadota</taxon>
        <taxon>Gammaproteobacteria</taxon>
        <taxon>Moraxellales</taxon>
        <taxon>Moraxellaceae</taxon>
        <taxon>Acinetobacter</taxon>
    </lineage>
</organism>
<dbReference type="NCBIfam" id="TIGR03661">
    <property type="entry name" value="T1SS_VCA0849"/>
    <property type="match status" value="1"/>
</dbReference>
<dbReference type="InterPro" id="IPR019960">
    <property type="entry name" value="T1SS_VCA0849"/>
</dbReference>
<dbReference type="NCBIfam" id="NF033677">
    <property type="entry name" value="biofilm_BapA_N"/>
    <property type="match status" value="1"/>
</dbReference>
<evidence type="ECO:0000259" key="2">
    <source>
        <dbReference type="Pfam" id="PF22783"/>
    </source>
</evidence>
<dbReference type="EMBL" id="CP044463">
    <property type="protein sequence ID" value="QIC66471.1"/>
    <property type="molecule type" value="Genomic_DNA"/>
</dbReference>
<accession>A0AAE6WUU4</accession>
<reference evidence="3 4" key="1">
    <citation type="submission" date="2019-09" db="EMBL/GenBank/DDBJ databases">
        <title>Non-baumannii Acinetobacter spp. carrying blaNDM-1 isolated in China.</title>
        <authorList>
            <person name="Cui C."/>
            <person name="Chen C."/>
            <person name="Sun J."/>
            <person name="Liu Y."/>
        </authorList>
    </citation>
    <scope>NUCLEOTIDE SEQUENCE [LARGE SCALE GENOMIC DNA]</scope>
    <source>
        <strain evidence="3 4">HZE23-1</strain>
    </source>
</reference>
<dbReference type="SUPFAM" id="SSF51120">
    <property type="entry name" value="beta-Roll"/>
    <property type="match status" value="1"/>
</dbReference>
<dbReference type="Gene3D" id="2.60.40.1220">
    <property type="match status" value="5"/>
</dbReference>
<evidence type="ECO:0000313" key="4">
    <source>
        <dbReference type="Proteomes" id="UP000503505"/>
    </source>
</evidence>
<dbReference type="InterPro" id="IPR014755">
    <property type="entry name" value="Cu-Rt/internalin_Ig-like"/>
</dbReference>
<evidence type="ECO:0000256" key="1">
    <source>
        <dbReference type="ARBA" id="ARBA00022729"/>
    </source>
</evidence>
<name>A0AAE6WUU4_9GAMM</name>
<keyword evidence="1" id="KW-0732">Signal</keyword>
<dbReference type="InterPro" id="IPR048051">
    <property type="entry name" value="BapA-like_prefix-like"/>
</dbReference>
<dbReference type="Pfam" id="PF22783">
    <property type="entry name" value="BapA_N"/>
    <property type="match status" value="1"/>
</dbReference>
<protein>
    <submittedName>
        <fullName evidence="3">BapA prefix-like domain-containing protein</fullName>
    </submittedName>
</protein>